<dbReference type="EMBL" id="SEYY01021786">
    <property type="protein sequence ID" value="KAB7496078.1"/>
    <property type="molecule type" value="Genomic_DNA"/>
</dbReference>
<dbReference type="GO" id="GO:0046785">
    <property type="term" value="P:microtubule polymerization"/>
    <property type="evidence" value="ECO:0007669"/>
    <property type="project" value="InterPro"/>
</dbReference>
<dbReference type="InterPro" id="IPR045110">
    <property type="entry name" value="XMAP215"/>
</dbReference>
<proteinExistence type="predicted"/>
<dbReference type="Pfam" id="PF21041">
    <property type="entry name" value="XMAP215_CLASP_TOG"/>
    <property type="match status" value="1"/>
</dbReference>
<dbReference type="GO" id="GO:0051010">
    <property type="term" value="F:microtubule plus-end binding"/>
    <property type="evidence" value="ECO:0007669"/>
    <property type="project" value="InterPro"/>
</dbReference>
<keyword evidence="3" id="KW-0206">Cytoskeleton</keyword>
<comment type="caution">
    <text evidence="5">The sequence shown here is derived from an EMBL/GenBank/DDBJ whole genome shotgun (WGS) entry which is preliminary data.</text>
</comment>
<dbReference type="GO" id="GO:0007051">
    <property type="term" value="P:spindle organization"/>
    <property type="evidence" value="ECO:0007669"/>
    <property type="project" value="InterPro"/>
</dbReference>
<dbReference type="GO" id="GO:0005856">
    <property type="term" value="C:cytoskeleton"/>
    <property type="evidence" value="ECO:0007669"/>
    <property type="project" value="UniProtKB-SubCell"/>
</dbReference>
<organism evidence="5 6">
    <name type="scientific">Armadillidium nasatum</name>
    <dbReference type="NCBI Taxonomy" id="96803"/>
    <lineage>
        <taxon>Eukaryota</taxon>
        <taxon>Metazoa</taxon>
        <taxon>Ecdysozoa</taxon>
        <taxon>Arthropoda</taxon>
        <taxon>Crustacea</taxon>
        <taxon>Multicrustacea</taxon>
        <taxon>Malacostraca</taxon>
        <taxon>Eumalacostraca</taxon>
        <taxon>Peracarida</taxon>
        <taxon>Isopoda</taxon>
        <taxon>Oniscidea</taxon>
        <taxon>Crinocheta</taxon>
        <taxon>Armadillidiidae</taxon>
        <taxon>Armadillidium</taxon>
    </lineage>
</organism>
<dbReference type="InterPro" id="IPR011989">
    <property type="entry name" value="ARM-like"/>
</dbReference>
<protein>
    <submittedName>
        <fullName evidence="5">CLIP-associating protein</fullName>
    </submittedName>
</protein>
<dbReference type="InterPro" id="IPR034085">
    <property type="entry name" value="TOG"/>
</dbReference>
<dbReference type="GO" id="GO:0030951">
    <property type="term" value="P:establishment or maintenance of microtubule cytoskeleton polarity"/>
    <property type="evidence" value="ECO:0007669"/>
    <property type="project" value="InterPro"/>
</dbReference>
<keyword evidence="6" id="KW-1185">Reference proteome</keyword>
<sequence>MSQLDTLISQLGTTDTRKKIQLGNDAIALLNSSAKLECEDVGQFIDGLVPWLQSSNFKVVLNGLDIMYLLVQKMGEDFKHYISSVIPPTIDRLGDSKDAVREKAQLLLSTFMVSVVSPNLLLEKLIPAFSHKNGKVREEAMYCLQNTLNTHGAATITISRLMPHVIKLLSDPTATVRDCAFNTIIEAYKHYGERLRLDLQKKFSLPPAKLPALMTRCDEVRDTGLLLPGATTSVLASENGKY</sequence>
<dbReference type="InterPro" id="IPR016024">
    <property type="entry name" value="ARM-type_fold"/>
</dbReference>
<name>A0A5N5SQL8_9CRUS</name>
<evidence type="ECO:0000313" key="6">
    <source>
        <dbReference type="Proteomes" id="UP000326759"/>
    </source>
</evidence>
<gene>
    <name evidence="5" type="primary">chb</name>
    <name evidence="5" type="ORF">Anas_08814</name>
</gene>
<accession>A0A5N5SQL8</accession>
<evidence type="ECO:0000256" key="2">
    <source>
        <dbReference type="ARBA" id="ARBA00022490"/>
    </source>
</evidence>
<dbReference type="SUPFAM" id="SSF48371">
    <property type="entry name" value="ARM repeat"/>
    <property type="match status" value="1"/>
</dbReference>
<comment type="subcellular location">
    <subcellularLocation>
        <location evidence="1">Cytoplasm</location>
        <location evidence="1">Cytoskeleton</location>
    </subcellularLocation>
</comment>
<dbReference type="SMART" id="SM01349">
    <property type="entry name" value="TOG"/>
    <property type="match status" value="1"/>
</dbReference>
<dbReference type="OrthoDB" id="46159at2759"/>
<reference evidence="5 6" key="1">
    <citation type="journal article" date="2019" name="PLoS Biol.">
        <title>Sex chromosomes control vertical transmission of feminizing Wolbachia symbionts in an isopod.</title>
        <authorList>
            <person name="Becking T."/>
            <person name="Chebbi M.A."/>
            <person name="Giraud I."/>
            <person name="Moumen B."/>
            <person name="Laverre T."/>
            <person name="Caubet Y."/>
            <person name="Peccoud J."/>
            <person name="Gilbert C."/>
            <person name="Cordaux R."/>
        </authorList>
    </citation>
    <scope>NUCLEOTIDE SEQUENCE [LARGE SCALE GENOMIC DNA]</scope>
    <source>
        <strain evidence="5">ANa2</strain>
        <tissue evidence="5">Whole body excluding digestive tract and cuticle</tissue>
    </source>
</reference>
<feature type="domain" description="TOG" evidence="4">
    <location>
        <begin position="3"/>
        <end position="226"/>
    </location>
</feature>
<dbReference type="PANTHER" id="PTHR12609">
    <property type="entry name" value="MICROTUBULE ASSOCIATED PROTEIN XMAP215"/>
    <property type="match status" value="1"/>
</dbReference>
<evidence type="ECO:0000256" key="1">
    <source>
        <dbReference type="ARBA" id="ARBA00004245"/>
    </source>
</evidence>
<dbReference type="GO" id="GO:0061863">
    <property type="term" value="F:microtubule plus end polymerase"/>
    <property type="evidence" value="ECO:0007669"/>
    <property type="project" value="InterPro"/>
</dbReference>
<evidence type="ECO:0000256" key="3">
    <source>
        <dbReference type="ARBA" id="ARBA00023212"/>
    </source>
</evidence>
<keyword evidence="2" id="KW-0963">Cytoplasm</keyword>
<evidence type="ECO:0000313" key="5">
    <source>
        <dbReference type="EMBL" id="KAB7496078.1"/>
    </source>
</evidence>
<dbReference type="InterPro" id="IPR048491">
    <property type="entry name" value="XMAP215_CLASP_TOG"/>
</dbReference>
<dbReference type="Gene3D" id="1.25.10.10">
    <property type="entry name" value="Leucine-rich Repeat Variant"/>
    <property type="match status" value="1"/>
</dbReference>
<dbReference type="Proteomes" id="UP000326759">
    <property type="component" value="Unassembled WGS sequence"/>
</dbReference>
<evidence type="ECO:0000259" key="4">
    <source>
        <dbReference type="SMART" id="SM01349"/>
    </source>
</evidence>
<dbReference type="AlphaFoldDB" id="A0A5N5SQL8"/>